<dbReference type="PROSITE" id="PS50861">
    <property type="entry name" value="AA_TRNA_LIGASE_II_GLYAB"/>
    <property type="match status" value="1"/>
</dbReference>
<dbReference type="GO" id="GO:0006426">
    <property type="term" value="P:glycyl-tRNA aminoacylation"/>
    <property type="evidence" value="ECO:0007669"/>
    <property type="project" value="UniProtKB-UniRule"/>
</dbReference>
<evidence type="ECO:0000313" key="13">
    <source>
        <dbReference type="EMBL" id="AMN48476.1"/>
    </source>
</evidence>
<evidence type="ECO:0000256" key="4">
    <source>
        <dbReference type="ARBA" id="ARBA00022490"/>
    </source>
</evidence>
<dbReference type="HAMAP" id="MF_00255">
    <property type="entry name" value="Gly_tRNA_synth_beta"/>
    <property type="match status" value="1"/>
</dbReference>
<organism evidence="13 14">
    <name type="scientific">Steroidobacter denitrificans</name>
    <dbReference type="NCBI Taxonomy" id="465721"/>
    <lineage>
        <taxon>Bacteria</taxon>
        <taxon>Pseudomonadati</taxon>
        <taxon>Pseudomonadota</taxon>
        <taxon>Gammaproteobacteria</taxon>
        <taxon>Steroidobacterales</taxon>
        <taxon>Steroidobacteraceae</taxon>
        <taxon>Steroidobacter</taxon>
    </lineage>
</organism>
<dbReference type="AlphaFoldDB" id="A0A127FDL8"/>
<sequence length="693" mass="75926">MSKRDFLFELGTEELPPRSLFTLARSLSDGIVAGLDDASIAHGEAQWFATPRRLAVRIAGLADRQPDQEIRRHGPALTGAFDAHGQPTKAALGFAASCGVALDALGQADGPKGAVLAFVTTRKGESTRALLPDIVTAALNALPIARRMRWGAGEQEFVRPVHWAVMLLGGQVVEGEILGLRIGNRSRGHRFHAPRELTVTSPAKYLDVLREKGSVMADAAQRREHIRSEVMAIARNLGGEAVIEADLLDEVTALVEWPVPLAGRFDARYLELPPEVPIATLQAHQRYFPVRDAQGRLMNAFIAVANIRSRDPDKVRDGNERVVRPRLADAAFFWDADRRVRLEQRCEALAAVTYQAALGSLLDKSKRIAVLAVRIAESLGADAALARRAALLSKCDLLTAMVGEFPELQGVMGKYYAQHDGEAAEICTALEEQYWPRFAGDHVPATKTGQVLSIADKLDTIAGIFCIGQKPSGTRDPFGLRRASLGVLRCLLERNLDLDLQQLIEAAVGLQPVPAPDGVAQDIWAYLMERLRSSYLESHSNRAVTTELFDAVIGSDPHSPVDIDIRLRALEGFLILPQAASLASANKRIANLLRKAPENISGAVDTAYLQDAAEHRLFDHVVAMERAVNPLFARREYTEALTQLASLRDDVDRFFDAVMIMADEPEVRANRLALLVRLRDLFLQVADLSRLPG</sequence>
<evidence type="ECO:0000256" key="2">
    <source>
        <dbReference type="ARBA" id="ARBA00008226"/>
    </source>
</evidence>
<dbReference type="OrthoDB" id="9775440at2"/>
<reference evidence="13 14" key="1">
    <citation type="submission" date="2015-06" db="EMBL/GenBank/DDBJ databases">
        <title>A Comprehensive Approach to Explore the Metabolic and Phylogenetic Diversity of Bacterial Steroid Degradation in the Environment: Testosterone as an Example.</title>
        <authorList>
            <person name="Yang F.-C."/>
            <person name="Chen Y.-L."/>
            <person name="Yu C.-P."/>
            <person name="Tang S.-L."/>
            <person name="Wang P.-H."/>
            <person name="Ismail W."/>
            <person name="Wang C.-H."/>
            <person name="Yang C.-Y."/>
            <person name="Chiang Y.-R."/>
        </authorList>
    </citation>
    <scope>NUCLEOTIDE SEQUENCE [LARGE SCALE GENOMIC DNA]</scope>
    <source>
        <strain evidence="13 14">DSM 18526</strain>
    </source>
</reference>
<dbReference type="PANTHER" id="PTHR30075">
    <property type="entry name" value="GLYCYL-TRNA SYNTHETASE"/>
    <property type="match status" value="1"/>
</dbReference>
<dbReference type="GO" id="GO:0004820">
    <property type="term" value="F:glycine-tRNA ligase activity"/>
    <property type="evidence" value="ECO:0007669"/>
    <property type="project" value="UniProtKB-UniRule"/>
</dbReference>
<dbReference type="PRINTS" id="PR01045">
    <property type="entry name" value="TRNASYNTHGB"/>
</dbReference>
<evidence type="ECO:0000256" key="8">
    <source>
        <dbReference type="ARBA" id="ARBA00022917"/>
    </source>
</evidence>
<dbReference type="GO" id="GO:0005524">
    <property type="term" value="F:ATP binding"/>
    <property type="evidence" value="ECO:0007669"/>
    <property type="project" value="UniProtKB-UniRule"/>
</dbReference>
<protein>
    <recommendedName>
        <fullName evidence="11">Glycine--tRNA ligase beta subunit</fullName>
        <ecNumber evidence="11">6.1.1.14</ecNumber>
    </recommendedName>
    <alternativeName>
        <fullName evidence="11">Glycyl-tRNA synthetase beta subunit</fullName>
        <shortName evidence="11">GlyRS</shortName>
    </alternativeName>
</protein>
<dbReference type="Pfam" id="PF05746">
    <property type="entry name" value="DALR_1"/>
    <property type="match status" value="1"/>
</dbReference>
<dbReference type="SUPFAM" id="SSF47323">
    <property type="entry name" value="Anticodon-binding domain of a subclass of class I aminoacyl-tRNA synthetases"/>
    <property type="match status" value="1"/>
</dbReference>
<comment type="catalytic activity">
    <reaction evidence="10 11">
        <text>tRNA(Gly) + glycine + ATP = glycyl-tRNA(Gly) + AMP + diphosphate</text>
        <dbReference type="Rhea" id="RHEA:16013"/>
        <dbReference type="Rhea" id="RHEA-COMP:9664"/>
        <dbReference type="Rhea" id="RHEA-COMP:9683"/>
        <dbReference type="ChEBI" id="CHEBI:30616"/>
        <dbReference type="ChEBI" id="CHEBI:33019"/>
        <dbReference type="ChEBI" id="CHEBI:57305"/>
        <dbReference type="ChEBI" id="CHEBI:78442"/>
        <dbReference type="ChEBI" id="CHEBI:78522"/>
        <dbReference type="ChEBI" id="CHEBI:456215"/>
        <dbReference type="EC" id="6.1.1.14"/>
    </reaction>
</comment>
<dbReference type="Pfam" id="PF02092">
    <property type="entry name" value="tRNA_synt_2f"/>
    <property type="match status" value="1"/>
</dbReference>
<keyword evidence="9 11" id="KW-0030">Aminoacyl-tRNA synthetase</keyword>
<name>A0A127FDL8_STEDE</name>
<dbReference type="GO" id="GO:0005829">
    <property type="term" value="C:cytosol"/>
    <property type="evidence" value="ECO:0007669"/>
    <property type="project" value="TreeGrafter"/>
</dbReference>
<dbReference type="RefSeq" id="WP_066922578.1">
    <property type="nucleotide sequence ID" value="NZ_CP011971.1"/>
</dbReference>
<gene>
    <name evidence="11" type="primary">glyS</name>
    <name evidence="13" type="ORF">ACG33_15495</name>
</gene>
<evidence type="ECO:0000256" key="1">
    <source>
        <dbReference type="ARBA" id="ARBA00004496"/>
    </source>
</evidence>
<accession>A0A127FDL8</accession>
<dbReference type="GO" id="GO:0004814">
    <property type="term" value="F:arginine-tRNA ligase activity"/>
    <property type="evidence" value="ECO:0007669"/>
    <property type="project" value="InterPro"/>
</dbReference>
<evidence type="ECO:0000256" key="6">
    <source>
        <dbReference type="ARBA" id="ARBA00022741"/>
    </source>
</evidence>
<dbReference type="Proteomes" id="UP000070250">
    <property type="component" value="Chromosome"/>
</dbReference>
<keyword evidence="7 11" id="KW-0067">ATP-binding</keyword>
<evidence type="ECO:0000256" key="11">
    <source>
        <dbReference type="HAMAP-Rule" id="MF_00255"/>
    </source>
</evidence>
<evidence type="ECO:0000256" key="3">
    <source>
        <dbReference type="ARBA" id="ARBA00011209"/>
    </source>
</evidence>
<evidence type="ECO:0000256" key="10">
    <source>
        <dbReference type="ARBA" id="ARBA00047937"/>
    </source>
</evidence>
<keyword evidence="8 11" id="KW-0648">Protein biosynthesis</keyword>
<dbReference type="NCBIfam" id="TIGR00211">
    <property type="entry name" value="glyS"/>
    <property type="match status" value="1"/>
</dbReference>
<dbReference type="STRING" id="465721.ACG33_15495"/>
<dbReference type="SMART" id="SM00836">
    <property type="entry name" value="DALR_1"/>
    <property type="match status" value="1"/>
</dbReference>
<comment type="subunit">
    <text evidence="3 11">Tetramer of two alpha and two beta subunits.</text>
</comment>
<evidence type="ECO:0000256" key="5">
    <source>
        <dbReference type="ARBA" id="ARBA00022598"/>
    </source>
</evidence>
<dbReference type="InterPro" id="IPR006194">
    <property type="entry name" value="Gly-tRNA-synth_heterodimer"/>
</dbReference>
<keyword evidence="4 11" id="KW-0963">Cytoplasm</keyword>
<evidence type="ECO:0000256" key="9">
    <source>
        <dbReference type="ARBA" id="ARBA00023146"/>
    </source>
</evidence>
<dbReference type="Gene3D" id="1.10.730.10">
    <property type="entry name" value="Isoleucyl-tRNA Synthetase, Domain 1"/>
    <property type="match status" value="1"/>
</dbReference>
<keyword evidence="6 11" id="KW-0547">Nucleotide-binding</keyword>
<evidence type="ECO:0000256" key="7">
    <source>
        <dbReference type="ARBA" id="ARBA00022840"/>
    </source>
</evidence>
<dbReference type="GO" id="GO:0006420">
    <property type="term" value="P:arginyl-tRNA aminoacylation"/>
    <property type="evidence" value="ECO:0007669"/>
    <property type="project" value="InterPro"/>
</dbReference>
<dbReference type="EC" id="6.1.1.14" evidence="11"/>
<dbReference type="EMBL" id="CP011971">
    <property type="protein sequence ID" value="AMN48476.1"/>
    <property type="molecule type" value="Genomic_DNA"/>
</dbReference>
<feature type="domain" description="DALR anticodon binding" evidence="12">
    <location>
        <begin position="588"/>
        <end position="691"/>
    </location>
</feature>
<evidence type="ECO:0000259" key="12">
    <source>
        <dbReference type="SMART" id="SM00836"/>
    </source>
</evidence>
<keyword evidence="5 11" id="KW-0436">Ligase</keyword>
<dbReference type="InterPro" id="IPR015944">
    <property type="entry name" value="Gly-tRNA-synth_bsu"/>
</dbReference>
<dbReference type="PANTHER" id="PTHR30075:SF2">
    <property type="entry name" value="GLYCINE--TRNA LIGASE, CHLOROPLASTIC_MITOCHONDRIAL 2"/>
    <property type="match status" value="1"/>
</dbReference>
<keyword evidence="14" id="KW-1185">Reference proteome</keyword>
<dbReference type="KEGG" id="sdf:ACG33_15495"/>
<dbReference type="InterPro" id="IPR009080">
    <property type="entry name" value="tRNAsynth_Ia_anticodon-bd"/>
</dbReference>
<evidence type="ECO:0000313" key="14">
    <source>
        <dbReference type="Proteomes" id="UP000070250"/>
    </source>
</evidence>
<proteinExistence type="inferred from homology"/>
<dbReference type="SUPFAM" id="SSF109604">
    <property type="entry name" value="HD-domain/PDEase-like"/>
    <property type="match status" value="1"/>
</dbReference>
<dbReference type="PATRIC" id="fig|465721.4.peg.3312"/>
<dbReference type="InterPro" id="IPR008909">
    <property type="entry name" value="DALR_anticod-bd"/>
</dbReference>
<comment type="similarity">
    <text evidence="2 11">Belongs to the class-II aminoacyl-tRNA synthetase family.</text>
</comment>
<comment type="subcellular location">
    <subcellularLocation>
        <location evidence="1 11">Cytoplasm</location>
    </subcellularLocation>
</comment>